<dbReference type="PANTHER" id="PTHR43884">
    <property type="entry name" value="ACYL-COA DEHYDROGENASE"/>
    <property type="match status" value="1"/>
</dbReference>
<dbReference type="STRING" id="943830.A4A58_02430"/>
<dbReference type="SUPFAM" id="SSF47203">
    <property type="entry name" value="Acyl-CoA dehydrogenase C-terminal domain-like"/>
    <property type="match status" value="1"/>
</dbReference>
<evidence type="ECO:0000256" key="3">
    <source>
        <dbReference type="ARBA" id="ARBA00022630"/>
    </source>
</evidence>
<proteinExistence type="inferred from homology"/>
<dbReference type="OrthoDB" id="2450120at2"/>
<feature type="domain" description="Acyl-CoA dehydrogenase/oxidase N-terminal" evidence="7">
    <location>
        <begin position="5"/>
        <end position="92"/>
    </location>
</feature>
<evidence type="ECO:0000259" key="7">
    <source>
        <dbReference type="Pfam" id="PF02771"/>
    </source>
</evidence>
<evidence type="ECO:0000256" key="1">
    <source>
        <dbReference type="ARBA" id="ARBA00001974"/>
    </source>
</evidence>
<accession>A0A164AUC8</accession>
<dbReference type="RefSeq" id="WP_068729457.1">
    <property type="nucleotide sequence ID" value="NZ_LVYV01000001.1"/>
</dbReference>
<keyword evidence="3" id="KW-0285">Flavoprotein</keyword>
<evidence type="ECO:0000313" key="8">
    <source>
        <dbReference type="EMBL" id="KZD25317.1"/>
    </source>
</evidence>
<protein>
    <submittedName>
        <fullName evidence="8">Acyl-CoA dehydrogenase</fullName>
    </submittedName>
</protein>
<name>A0A164AUC8_9BRAD</name>
<dbReference type="AlphaFoldDB" id="A0A164AUC8"/>
<keyword evidence="5" id="KW-0560">Oxidoreductase</keyword>
<evidence type="ECO:0000256" key="2">
    <source>
        <dbReference type="ARBA" id="ARBA00009347"/>
    </source>
</evidence>
<evidence type="ECO:0000259" key="6">
    <source>
        <dbReference type="Pfam" id="PF00441"/>
    </source>
</evidence>
<evidence type="ECO:0000256" key="4">
    <source>
        <dbReference type="ARBA" id="ARBA00022827"/>
    </source>
</evidence>
<sequence>MTDADNIVAETAERIFADLADAQTINRDKNGSWKAPLWQALTDAGLPLSWVPEECDGSGTSMAEGFSVLSVAGRAGVAVPLAETMLAGWLLAQAQIKSPEGMMTVAPASPRDRLTLNADGTITGRARGVPFATDAKHIAVVASGFGGASIALVDASACRIEAGLGLADDPSDTVHFDTVKPITLQSAPSGFDQNALLLMGALVRSQQIAGALETMLGISVNYSGERVAFEKKISKFQAVQHNLAKLAGETSAALAAASSAADAFSSGAPLDDALFLEAAAAKIRCSEAAEKGAAIAHQVLGAIGFTQEHILHRYTLRALAWRDDFGSESYWAVELGKLVAARGADELWPLVASR</sequence>
<comment type="cofactor">
    <cofactor evidence="1">
        <name>FAD</name>
        <dbReference type="ChEBI" id="CHEBI:57692"/>
    </cofactor>
</comment>
<dbReference type="InterPro" id="IPR013786">
    <property type="entry name" value="AcylCoA_DH/ox_N"/>
</dbReference>
<comment type="similarity">
    <text evidence="2">Belongs to the acyl-CoA dehydrogenase family.</text>
</comment>
<organism evidence="8 9">
    <name type="scientific">Tardiphaga robiniae</name>
    <dbReference type="NCBI Taxonomy" id="943830"/>
    <lineage>
        <taxon>Bacteria</taxon>
        <taxon>Pseudomonadati</taxon>
        <taxon>Pseudomonadota</taxon>
        <taxon>Alphaproteobacteria</taxon>
        <taxon>Hyphomicrobiales</taxon>
        <taxon>Nitrobacteraceae</taxon>
        <taxon>Tardiphaga</taxon>
    </lineage>
</organism>
<keyword evidence="9" id="KW-1185">Reference proteome</keyword>
<dbReference type="Gene3D" id="1.20.140.10">
    <property type="entry name" value="Butyryl-CoA Dehydrogenase, subunit A, domain 3"/>
    <property type="match status" value="1"/>
</dbReference>
<gene>
    <name evidence="8" type="ORF">A4A58_02430</name>
</gene>
<dbReference type="SUPFAM" id="SSF56645">
    <property type="entry name" value="Acyl-CoA dehydrogenase NM domain-like"/>
    <property type="match status" value="1"/>
</dbReference>
<keyword evidence="4" id="KW-0274">FAD</keyword>
<evidence type="ECO:0000313" key="9">
    <source>
        <dbReference type="Proteomes" id="UP000076574"/>
    </source>
</evidence>
<comment type="caution">
    <text evidence="8">The sequence shown here is derived from an EMBL/GenBank/DDBJ whole genome shotgun (WGS) entry which is preliminary data.</text>
</comment>
<dbReference type="GO" id="GO:0003995">
    <property type="term" value="F:acyl-CoA dehydrogenase activity"/>
    <property type="evidence" value="ECO:0007669"/>
    <property type="project" value="TreeGrafter"/>
</dbReference>
<dbReference type="Pfam" id="PF00441">
    <property type="entry name" value="Acyl-CoA_dh_1"/>
    <property type="match status" value="1"/>
</dbReference>
<dbReference type="InterPro" id="IPR036250">
    <property type="entry name" value="AcylCo_DH-like_C"/>
</dbReference>
<dbReference type="Pfam" id="PF02771">
    <property type="entry name" value="Acyl-CoA_dh_N"/>
    <property type="match status" value="1"/>
</dbReference>
<dbReference type="GO" id="GO:0050660">
    <property type="term" value="F:flavin adenine dinucleotide binding"/>
    <property type="evidence" value="ECO:0007669"/>
    <property type="project" value="InterPro"/>
</dbReference>
<dbReference type="PANTHER" id="PTHR43884:SF20">
    <property type="entry name" value="ACYL-COA DEHYDROGENASE FADE28"/>
    <property type="match status" value="1"/>
</dbReference>
<evidence type="ECO:0000256" key="5">
    <source>
        <dbReference type="ARBA" id="ARBA00023002"/>
    </source>
</evidence>
<dbReference type="InterPro" id="IPR009075">
    <property type="entry name" value="AcylCo_DH/oxidase_C"/>
</dbReference>
<dbReference type="Proteomes" id="UP000076574">
    <property type="component" value="Unassembled WGS sequence"/>
</dbReference>
<feature type="domain" description="Acyl-CoA dehydrogenase/oxidase C-terminal" evidence="6">
    <location>
        <begin position="200"/>
        <end position="320"/>
    </location>
</feature>
<reference evidence="8 9" key="1">
    <citation type="submission" date="2016-03" db="EMBL/GenBank/DDBJ databases">
        <title>Microsymbionts genomes from the relict species Vavilovia formosa (Stev.) Fed.</title>
        <authorList>
            <person name="Kopat V."/>
            <person name="Chirak E."/>
            <person name="Kimeklis A."/>
            <person name="Andronov E."/>
        </authorList>
    </citation>
    <scope>NUCLEOTIDE SEQUENCE [LARGE SCALE GENOMIC DNA]</scope>
    <source>
        <strain evidence="8 9">Vaf07</strain>
    </source>
</reference>
<dbReference type="EMBL" id="LVYV01000001">
    <property type="protein sequence ID" value="KZD25317.1"/>
    <property type="molecule type" value="Genomic_DNA"/>
</dbReference>
<dbReference type="Gene3D" id="1.10.540.10">
    <property type="entry name" value="Acyl-CoA dehydrogenase/oxidase, N-terminal domain"/>
    <property type="match status" value="1"/>
</dbReference>
<dbReference type="InterPro" id="IPR009100">
    <property type="entry name" value="AcylCoA_DH/oxidase_NM_dom_sf"/>
</dbReference>
<dbReference type="InterPro" id="IPR037069">
    <property type="entry name" value="AcylCoA_DH/ox_N_sf"/>
</dbReference>